<keyword evidence="4" id="KW-1185">Reference proteome</keyword>
<organism evidence="3 4">
    <name type="scientific">Cinnamomum micranthum f. kanehirae</name>
    <dbReference type="NCBI Taxonomy" id="337451"/>
    <lineage>
        <taxon>Eukaryota</taxon>
        <taxon>Viridiplantae</taxon>
        <taxon>Streptophyta</taxon>
        <taxon>Embryophyta</taxon>
        <taxon>Tracheophyta</taxon>
        <taxon>Spermatophyta</taxon>
        <taxon>Magnoliopsida</taxon>
        <taxon>Magnoliidae</taxon>
        <taxon>Laurales</taxon>
        <taxon>Lauraceae</taxon>
        <taxon>Cinnamomum</taxon>
    </lineage>
</organism>
<proteinExistence type="inferred from homology"/>
<evidence type="ECO:0000313" key="4">
    <source>
        <dbReference type="Proteomes" id="UP000283530"/>
    </source>
</evidence>
<comment type="caution">
    <text evidence="3">The sequence shown here is derived from an EMBL/GenBank/DDBJ whole genome shotgun (WGS) entry which is preliminary data.</text>
</comment>
<comment type="similarity">
    <text evidence="1">Belongs to the ARG7 family.</text>
</comment>
<feature type="region of interest" description="Disordered" evidence="2">
    <location>
        <begin position="86"/>
        <end position="107"/>
    </location>
</feature>
<accession>A0A3S4NUA2</accession>
<dbReference type="OrthoDB" id="1624361at2759"/>
<gene>
    <name evidence="3" type="ORF">CKAN_01044500</name>
</gene>
<dbReference type="Pfam" id="PF02519">
    <property type="entry name" value="Auxin_inducible"/>
    <property type="match status" value="1"/>
</dbReference>
<sequence>MQQWSTGITGTWASDLKGSHEWMRCFSTSTYAIRKVETTVVIIVIKNGPDFVTVTNTILFRFGNYLPNPSPLLFLHHYKTQNPPHFSPSPSLTTPFETPKPTTPHTTRTLGVYAREMATGVGKSSKIRKIVRLRQMLRRWRSRALPVRIPADVPAGHVAVCVGTNSKRFVVRASLLNHPLFKKLLLQAEEEYGFANRGGPLAIPCDESVFEDFLRFVTRNDSWVGPTTRSLNPDDLRRCSHLGARKMDRWIESRPLLAENSAW</sequence>
<dbReference type="EMBL" id="QPKB01000004">
    <property type="protein sequence ID" value="RWR81750.1"/>
    <property type="molecule type" value="Genomic_DNA"/>
</dbReference>
<evidence type="ECO:0000313" key="3">
    <source>
        <dbReference type="EMBL" id="RWR81750.1"/>
    </source>
</evidence>
<dbReference type="GO" id="GO:0009733">
    <property type="term" value="P:response to auxin"/>
    <property type="evidence" value="ECO:0007669"/>
    <property type="project" value="InterPro"/>
</dbReference>
<evidence type="ECO:0000256" key="1">
    <source>
        <dbReference type="ARBA" id="ARBA00006974"/>
    </source>
</evidence>
<evidence type="ECO:0000256" key="2">
    <source>
        <dbReference type="SAM" id="MobiDB-lite"/>
    </source>
</evidence>
<dbReference type="PANTHER" id="PTHR31374:SF119">
    <property type="entry name" value="SAUR-LIKE AUXIN-RESPONSIVE PROTEIN FAMILY"/>
    <property type="match status" value="1"/>
</dbReference>
<dbReference type="Proteomes" id="UP000283530">
    <property type="component" value="Unassembled WGS sequence"/>
</dbReference>
<reference evidence="3 4" key="1">
    <citation type="journal article" date="2019" name="Nat. Plants">
        <title>Stout camphor tree genome fills gaps in understanding of flowering plant genome evolution.</title>
        <authorList>
            <person name="Chaw S.M."/>
            <person name="Liu Y.C."/>
            <person name="Wu Y.W."/>
            <person name="Wang H.Y."/>
            <person name="Lin C.I."/>
            <person name="Wu C.S."/>
            <person name="Ke H.M."/>
            <person name="Chang L.Y."/>
            <person name="Hsu C.Y."/>
            <person name="Yang H.T."/>
            <person name="Sudianto E."/>
            <person name="Hsu M.H."/>
            <person name="Wu K.P."/>
            <person name="Wang L.N."/>
            <person name="Leebens-Mack J.H."/>
            <person name="Tsai I.J."/>
        </authorList>
    </citation>
    <scope>NUCLEOTIDE SEQUENCE [LARGE SCALE GENOMIC DNA]</scope>
    <source>
        <strain evidence="4">cv. Chaw 1501</strain>
        <tissue evidence="3">Young leaves</tissue>
    </source>
</reference>
<dbReference type="AlphaFoldDB" id="A0A3S4NUA2"/>
<dbReference type="InterPro" id="IPR003676">
    <property type="entry name" value="SAUR_fam"/>
</dbReference>
<name>A0A3S4NUA2_9MAGN</name>
<dbReference type="PANTHER" id="PTHR31374">
    <property type="entry name" value="AUXIN-INDUCED PROTEIN-LIKE-RELATED"/>
    <property type="match status" value="1"/>
</dbReference>
<protein>
    <submittedName>
        <fullName evidence="3">Auxin responsive SAUR protein</fullName>
    </submittedName>
</protein>
<feature type="compositionally biased region" description="Low complexity" evidence="2">
    <location>
        <begin position="93"/>
        <end position="107"/>
    </location>
</feature>